<dbReference type="EMBL" id="JAWRVI010000015">
    <property type="protein sequence ID" value="KAK4090616.1"/>
    <property type="molecule type" value="Genomic_DNA"/>
</dbReference>
<dbReference type="InterPro" id="IPR002293">
    <property type="entry name" value="AA/rel_permease1"/>
</dbReference>
<feature type="transmembrane region" description="Helical" evidence="6">
    <location>
        <begin position="489"/>
        <end position="508"/>
    </location>
</feature>
<dbReference type="Proteomes" id="UP001287286">
    <property type="component" value="Unassembled WGS sequence"/>
</dbReference>
<keyword evidence="10" id="KW-1185">Reference proteome</keyword>
<keyword evidence="3 6" id="KW-0812">Transmembrane</keyword>
<reference evidence="8" key="1">
    <citation type="submission" date="2015-05" db="EMBL/GenBank/DDBJ databases">
        <authorList>
            <person name="Wang D.B."/>
            <person name="Wang M."/>
        </authorList>
    </citation>
    <scope>NUCLEOTIDE SEQUENCE</scope>
    <source>
        <strain evidence="8">36-1</strain>
    </source>
</reference>
<organism evidence="8 9">
    <name type="scientific">Purpureocillium lilacinum</name>
    <name type="common">Paecilomyces lilacinus</name>
    <dbReference type="NCBI Taxonomy" id="33203"/>
    <lineage>
        <taxon>Eukaryota</taxon>
        <taxon>Fungi</taxon>
        <taxon>Dikarya</taxon>
        <taxon>Ascomycota</taxon>
        <taxon>Pezizomycotina</taxon>
        <taxon>Sordariomycetes</taxon>
        <taxon>Hypocreomycetidae</taxon>
        <taxon>Hypocreales</taxon>
        <taxon>Ophiocordycipitaceae</taxon>
        <taxon>Purpureocillium</taxon>
    </lineage>
</organism>
<gene>
    <name evidence="8" type="ORF">PCL_08436</name>
    <name evidence="7" type="ORF">Purlil1_5288</name>
</gene>
<reference evidence="7" key="3">
    <citation type="submission" date="2023-11" db="EMBL/GenBank/DDBJ databases">
        <authorList>
            <person name="Beijen E."/>
            <person name="Ohm R.A."/>
        </authorList>
    </citation>
    <scope>NUCLEOTIDE SEQUENCE</scope>
    <source>
        <strain evidence="7">CBS 150709</strain>
    </source>
</reference>
<sequence>MENPPVRTCTGQGDDPNDLISEKIGTRHDQYDMLRMGKTPQLNVCESQARGKFDQWLTETYSVTLAPARVYLLWTVLIRGADRASSFGLLNGGTAGLIYCYVATFAGFLAVIASMAEMASMAPTAGGQYHWVSEFAPRSCQRFLSYITGWICVLGWQTGITSIAFLTASQIQSLIIINNVSYAFERWHGTLLIITISFFAIIFNTYLAERLPLVEGLILILHVCGFFAILIPLWVLAPRSDTVAVFTQFNDGGDWGTTGLAVLVGMLSPVFAFIGADSASHMSEEIHDASITLPRAMMWTIVINGSLGFVMLISFCFCMGDVSTILSDPNVMPFVQTFLIATKSPAGATALTTITIVLTACGCITNVATASRQMFAFARDSGLPFSSFLAHVRPTEFRTIHSMIIADESSQVRPGWNVPLNAVMVSFIITILLSLINIGSNVAFNAIASLGTAALISSYIVSITCVTIKRYRSDKLPHARWSLGKFGGPINIVSIAYIIVVFIFSFFPQSVAITPDSMNWNVLIYGVTLSFAVAWYFIQGKKQYAGPIAYVRAEL</sequence>
<proteinExistence type="predicted"/>
<evidence type="ECO:0000256" key="2">
    <source>
        <dbReference type="ARBA" id="ARBA00022448"/>
    </source>
</evidence>
<feature type="transmembrane region" description="Helical" evidence="6">
    <location>
        <begin position="297"/>
        <end position="326"/>
    </location>
</feature>
<protein>
    <recommendedName>
        <fullName evidence="11">Amino acid transporter</fullName>
    </recommendedName>
</protein>
<dbReference type="PIRSF" id="PIRSF006060">
    <property type="entry name" value="AA_transporter"/>
    <property type="match status" value="1"/>
</dbReference>
<dbReference type="AlphaFoldDB" id="A0A2U3DRL9"/>
<feature type="transmembrane region" description="Helical" evidence="6">
    <location>
        <begin position="346"/>
        <end position="369"/>
    </location>
</feature>
<name>A0A2U3DRL9_PURLI</name>
<dbReference type="EMBL" id="LCWV01000042">
    <property type="protein sequence ID" value="PWI64889.1"/>
    <property type="molecule type" value="Genomic_DNA"/>
</dbReference>
<feature type="transmembrane region" description="Helical" evidence="6">
    <location>
        <begin position="418"/>
        <end position="436"/>
    </location>
</feature>
<evidence type="ECO:0000256" key="6">
    <source>
        <dbReference type="SAM" id="Phobius"/>
    </source>
</evidence>
<dbReference type="GO" id="GO:0016020">
    <property type="term" value="C:membrane"/>
    <property type="evidence" value="ECO:0007669"/>
    <property type="project" value="UniProtKB-SubCell"/>
</dbReference>
<feature type="transmembrane region" description="Helical" evidence="6">
    <location>
        <begin position="255"/>
        <end position="276"/>
    </location>
</feature>
<reference evidence="7 10" key="4">
    <citation type="journal article" date="2024" name="Microbiol. Resour. Announc.">
        <title>Genome annotations for the ascomycete fungi Trichoderma harzianum, Trichoderma aggressivum, and Purpureocillium lilacinum.</title>
        <authorList>
            <person name="Beijen E.P.W."/>
            <person name="Ohm R.A."/>
        </authorList>
    </citation>
    <scope>NUCLEOTIDE SEQUENCE [LARGE SCALE GENOMIC DNA]</scope>
    <source>
        <strain evidence="7 10">CBS 150709</strain>
    </source>
</reference>
<evidence type="ECO:0000256" key="3">
    <source>
        <dbReference type="ARBA" id="ARBA00022692"/>
    </source>
</evidence>
<dbReference type="Pfam" id="PF13520">
    <property type="entry name" value="AA_permease_2"/>
    <property type="match status" value="1"/>
</dbReference>
<keyword evidence="2" id="KW-0813">Transport</keyword>
<dbReference type="GO" id="GO:0022857">
    <property type="term" value="F:transmembrane transporter activity"/>
    <property type="evidence" value="ECO:0007669"/>
    <property type="project" value="InterPro"/>
</dbReference>
<feature type="transmembrane region" description="Helical" evidence="6">
    <location>
        <begin position="442"/>
        <end position="468"/>
    </location>
</feature>
<evidence type="ECO:0000256" key="5">
    <source>
        <dbReference type="ARBA" id="ARBA00023136"/>
    </source>
</evidence>
<evidence type="ECO:0000313" key="7">
    <source>
        <dbReference type="EMBL" id="KAK4090616.1"/>
    </source>
</evidence>
<comment type="subcellular location">
    <subcellularLocation>
        <location evidence="1">Membrane</location>
        <topology evidence="1">Multi-pass membrane protein</topology>
    </subcellularLocation>
</comment>
<evidence type="ECO:0000313" key="9">
    <source>
        <dbReference type="Proteomes" id="UP000245956"/>
    </source>
</evidence>
<evidence type="ECO:0008006" key="11">
    <source>
        <dbReference type="Google" id="ProtNLM"/>
    </source>
</evidence>
<keyword evidence="5 6" id="KW-0472">Membrane</keyword>
<dbReference type="PANTHER" id="PTHR45649">
    <property type="entry name" value="AMINO-ACID PERMEASE BAT1"/>
    <property type="match status" value="1"/>
</dbReference>
<evidence type="ECO:0000313" key="8">
    <source>
        <dbReference type="EMBL" id="PWI64889.1"/>
    </source>
</evidence>
<evidence type="ECO:0000256" key="4">
    <source>
        <dbReference type="ARBA" id="ARBA00022989"/>
    </source>
</evidence>
<feature type="transmembrane region" description="Helical" evidence="6">
    <location>
        <begin position="96"/>
        <end position="116"/>
    </location>
</feature>
<evidence type="ECO:0000256" key="1">
    <source>
        <dbReference type="ARBA" id="ARBA00004141"/>
    </source>
</evidence>
<dbReference type="PANTHER" id="PTHR45649:SF2">
    <property type="entry name" value="ACID PERMEASE, PUTATIVE-RELATED"/>
    <property type="match status" value="1"/>
</dbReference>
<dbReference type="Proteomes" id="UP000245956">
    <property type="component" value="Unassembled WGS sequence"/>
</dbReference>
<keyword evidence="4 6" id="KW-1133">Transmembrane helix</keyword>
<dbReference type="Gene3D" id="1.20.1740.10">
    <property type="entry name" value="Amino acid/polyamine transporter I"/>
    <property type="match status" value="1"/>
</dbReference>
<feature type="transmembrane region" description="Helical" evidence="6">
    <location>
        <begin position="520"/>
        <end position="538"/>
    </location>
</feature>
<feature type="transmembrane region" description="Helical" evidence="6">
    <location>
        <begin position="143"/>
        <end position="167"/>
    </location>
</feature>
<feature type="transmembrane region" description="Helical" evidence="6">
    <location>
        <begin position="214"/>
        <end position="235"/>
    </location>
</feature>
<evidence type="ECO:0000313" key="10">
    <source>
        <dbReference type="Proteomes" id="UP001287286"/>
    </source>
</evidence>
<accession>A0A2U3DRL9</accession>
<comment type="caution">
    <text evidence="8">The sequence shown here is derived from an EMBL/GenBank/DDBJ whole genome shotgun (WGS) entry which is preliminary data.</text>
</comment>
<feature type="transmembrane region" description="Helical" evidence="6">
    <location>
        <begin position="187"/>
        <end position="207"/>
    </location>
</feature>
<reference evidence="8 9" key="2">
    <citation type="journal article" date="2016" name="Front. Microbiol.">
        <title>Genome and transcriptome sequences reveal the specific parasitism of the nematophagous Purpureocillium lilacinum 36-1.</title>
        <authorList>
            <person name="Xie J."/>
            <person name="Li S."/>
            <person name="Mo C."/>
            <person name="Xiao X."/>
            <person name="Peng D."/>
            <person name="Wang G."/>
            <person name="Xiao Y."/>
        </authorList>
    </citation>
    <scope>NUCLEOTIDE SEQUENCE [LARGE SCALE GENOMIC DNA]</scope>
    <source>
        <strain evidence="8 9">36-1</strain>
    </source>
</reference>